<proteinExistence type="predicted"/>
<dbReference type="Proteomes" id="UP000054423">
    <property type="component" value="Unassembled WGS sequence"/>
</dbReference>
<dbReference type="AlphaFoldDB" id="W2K6Y9"/>
<evidence type="ECO:0000256" key="1">
    <source>
        <dbReference type="SAM" id="Coils"/>
    </source>
</evidence>
<keyword evidence="1" id="KW-0175">Coiled coil</keyword>
<name>W2K6Y9_PHYNI</name>
<feature type="region of interest" description="Disordered" evidence="2">
    <location>
        <begin position="455"/>
        <end position="491"/>
    </location>
</feature>
<feature type="compositionally biased region" description="Basic and acidic residues" evidence="2">
    <location>
        <begin position="261"/>
        <end position="271"/>
    </location>
</feature>
<gene>
    <name evidence="3" type="ORF">L917_18664</name>
</gene>
<organism evidence="3">
    <name type="scientific">Phytophthora nicotianae</name>
    <name type="common">Potato buckeye rot agent</name>
    <name type="synonym">Phytophthora parasitica</name>
    <dbReference type="NCBI Taxonomy" id="4792"/>
    <lineage>
        <taxon>Eukaryota</taxon>
        <taxon>Sar</taxon>
        <taxon>Stramenopiles</taxon>
        <taxon>Oomycota</taxon>
        <taxon>Peronosporomycetes</taxon>
        <taxon>Peronosporales</taxon>
        <taxon>Peronosporaceae</taxon>
        <taxon>Phytophthora</taxon>
    </lineage>
</organism>
<sequence length="491" mass="54136">MVDWQAEYVKAAELEEAEEGSTPTTASQQSVKTPVDNVLTFLDLLLVEEGGEWWAKLQHRVKCAAKQKSDDQGAVALSEDDKKQLKTLKKRLAAVGGELVIELPKLNASVSSKETPRSAKVRVLQLQLVCRVLCYGDLTKKKKEEKKRLKKEIRNLLDRVALLLDAANPPSLADEDADERSPFQEFLQQQLAPRLQMLLPDLVRYLLRAYELEEEQEAKVDENKDAMTALLPTPVVKPPQRPVELPKAGVTGKDSILSALRQERPAKRARPDASGLFKEVQLPHQLQQKQIIQSRPHKSRRISTTHSGASKSKNADKSRSARSSQDSLLRAAASAKSTNQSRTHDFARTAKAGPVSSIGKRTETDLLRRATVESSTKGPAAPLLHRAMSDRSNYTGRQPATSSSPGAAGRTDATANNCSPPLRRAMTTSSVVMRTPDRPKRMVARTTRRVLVEASPPLRSLGAAPRLLQPKSLRPSCINPPSLFGNDSKYK</sequence>
<evidence type="ECO:0000256" key="2">
    <source>
        <dbReference type="SAM" id="MobiDB-lite"/>
    </source>
</evidence>
<protein>
    <submittedName>
        <fullName evidence="3">Uncharacterized protein</fullName>
    </submittedName>
</protein>
<feature type="compositionally biased region" description="Polar residues" evidence="2">
    <location>
        <begin position="390"/>
        <end position="405"/>
    </location>
</feature>
<feature type="compositionally biased region" description="Basic and acidic residues" evidence="2">
    <location>
        <begin position="360"/>
        <end position="371"/>
    </location>
</feature>
<dbReference type="OrthoDB" id="128235at2759"/>
<reference evidence="3" key="1">
    <citation type="submission" date="2013-11" db="EMBL/GenBank/DDBJ databases">
        <title>The Genome Sequence of Phytophthora parasitica CHvinca01.</title>
        <authorList>
            <consortium name="The Broad Institute Genomics Platform"/>
            <person name="Russ C."/>
            <person name="Tyler B."/>
            <person name="Panabieres F."/>
            <person name="Shan W."/>
            <person name="Tripathy S."/>
            <person name="Grunwald N."/>
            <person name="Machado M."/>
            <person name="Johnson C.S."/>
            <person name="Arredondo F."/>
            <person name="Hong C."/>
            <person name="Coffey M."/>
            <person name="Young S.K."/>
            <person name="Zeng Q."/>
            <person name="Gargeya S."/>
            <person name="Fitzgerald M."/>
            <person name="Abouelleil A."/>
            <person name="Alvarado L."/>
            <person name="Chapman S.B."/>
            <person name="Gainer-Dewar J."/>
            <person name="Goldberg J."/>
            <person name="Griggs A."/>
            <person name="Gujja S."/>
            <person name="Hansen M."/>
            <person name="Howarth C."/>
            <person name="Imamovic A."/>
            <person name="Ireland A."/>
            <person name="Larimer J."/>
            <person name="McCowan C."/>
            <person name="Murphy C."/>
            <person name="Pearson M."/>
            <person name="Poon T.W."/>
            <person name="Priest M."/>
            <person name="Roberts A."/>
            <person name="Saif S."/>
            <person name="Shea T."/>
            <person name="Sykes S."/>
            <person name="Wortman J."/>
            <person name="Nusbaum C."/>
            <person name="Birren B."/>
        </authorList>
    </citation>
    <scope>NUCLEOTIDE SEQUENCE [LARGE SCALE GENOMIC DNA]</scope>
    <source>
        <strain evidence="3">CHvinca01</strain>
    </source>
</reference>
<accession>W2K6Y9</accession>
<feature type="region of interest" description="Disordered" evidence="2">
    <location>
        <begin position="233"/>
        <end position="422"/>
    </location>
</feature>
<feature type="compositionally biased region" description="Polar residues" evidence="2">
    <location>
        <begin position="284"/>
        <end position="293"/>
    </location>
</feature>
<dbReference type="VEuPathDB" id="FungiDB:PPTG_05583"/>
<dbReference type="EMBL" id="KI682604">
    <property type="protein sequence ID" value="ETL80887.1"/>
    <property type="molecule type" value="Genomic_DNA"/>
</dbReference>
<feature type="coiled-coil region" evidence="1">
    <location>
        <begin position="135"/>
        <end position="166"/>
    </location>
</feature>
<evidence type="ECO:0000313" key="3">
    <source>
        <dbReference type="EMBL" id="ETL80887.1"/>
    </source>
</evidence>